<reference evidence="2" key="2">
    <citation type="submission" date="2023-06" db="EMBL/GenBank/DDBJ databases">
        <authorList>
            <consortium name="Lawrence Berkeley National Laboratory"/>
            <person name="Haridas S."/>
            <person name="Hensen N."/>
            <person name="Bonometti L."/>
            <person name="Westerberg I."/>
            <person name="Brannstrom I.O."/>
            <person name="Guillou S."/>
            <person name="Cros-Aarteil S."/>
            <person name="Calhoun S."/>
            <person name="Kuo A."/>
            <person name="Mondo S."/>
            <person name="Pangilinan J."/>
            <person name="Riley R."/>
            <person name="Labutti K."/>
            <person name="Andreopoulos B."/>
            <person name="Lipzen A."/>
            <person name="Chen C."/>
            <person name="Yanf M."/>
            <person name="Daum C."/>
            <person name="Ng V."/>
            <person name="Clum A."/>
            <person name="Steindorff A."/>
            <person name="Ohm R."/>
            <person name="Martin F."/>
            <person name="Silar P."/>
            <person name="Natvig D."/>
            <person name="Lalanne C."/>
            <person name="Gautier V."/>
            <person name="Ament-Velasquez S.L."/>
            <person name="Kruys A."/>
            <person name="Hutchinson M.I."/>
            <person name="Powell A.J."/>
            <person name="Barry K."/>
            <person name="Miller A.N."/>
            <person name="Grigoriev I.V."/>
            <person name="Debuchy R."/>
            <person name="Gladieux P."/>
            <person name="Thoren M.H."/>
            <person name="Johannesson H."/>
        </authorList>
    </citation>
    <scope>NUCLEOTIDE SEQUENCE</scope>
    <source>
        <strain evidence="2">CBS 560.94</strain>
    </source>
</reference>
<protein>
    <submittedName>
        <fullName evidence="2">Uncharacterized protein</fullName>
    </submittedName>
</protein>
<accession>A0AAE0JQM5</accession>
<name>A0AAE0JQM5_9PEZI</name>
<sequence>MVLNFHSVRFRAGQPSFLLRVPVVILPAVKAQVTFLVTGVSIPKGSMRRRVKKRCQQKKGMTPFNWITGSPINIDDQRRCDVDNLRRSVAFSSTAANRLQSTSQAILPYHSHLNHGISAFASWIDSNPSLDRLNPLLTLSKPSRPPSRPAQPSTPCATEAT</sequence>
<evidence type="ECO:0000256" key="1">
    <source>
        <dbReference type="SAM" id="MobiDB-lite"/>
    </source>
</evidence>
<dbReference type="AlphaFoldDB" id="A0AAE0JQM5"/>
<evidence type="ECO:0000313" key="2">
    <source>
        <dbReference type="EMBL" id="KAK3355660.1"/>
    </source>
</evidence>
<gene>
    <name evidence="2" type="ORF">B0H65DRAFT_54505</name>
</gene>
<proteinExistence type="predicted"/>
<feature type="region of interest" description="Disordered" evidence="1">
    <location>
        <begin position="138"/>
        <end position="161"/>
    </location>
</feature>
<organism evidence="2 3">
    <name type="scientific">Neurospora tetraspora</name>
    <dbReference type="NCBI Taxonomy" id="94610"/>
    <lineage>
        <taxon>Eukaryota</taxon>
        <taxon>Fungi</taxon>
        <taxon>Dikarya</taxon>
        <taxon>Ascomycota</taxon>
        <taxon>Pezizomycotina</taxon>
        <taxon>Sordariomycetes</taxon>
        <taxon>Sordariomycetidae</taxon>
        <taxon>Sordariales</taxon>
        <taxon>Sordariaceae</taxon>
        <taxon>Neurospora</taxon>
    </lineage>
</organism>
<dbReference type="EMBL" id="JAUEPP010000001">
    <property type="protein sequence ID" value="KAK3355660.1"/>
    <property type="molecule type" value="Genomic_DNA"/>
</dbReference>
<reference evidence="2" key="1">
    <citation type="journal article" date="2023" name="Mol. Phylogenet. Evol.">
        <title>Genome-scale phylogeny and comparative genomics of the fungal order Sordariales.</title>
        <authorList>
            <person name="Hensen N."/>
            <person name="Bonometti L."/>
            <person name="Westerberg I."/>
            <person name="Brannstrom I.O."/>
            <person name="Guillou S."/>
            <person name="Cros-Aarteil S."/>
            <person name="Calhoun S."/>
            <person name="Haridas S."/>
            <person name="Kuo A."/>
            <person name="Mondo S."/>
            <person name="Pangilinan J."/>
            <person name="Riley R."/>
            <person name="LaButti K."/>
            <person name="Andreopoulos B."/>
            <person name="Lipzen A."/>
            <person name="Chen C."/>
            <person name="Yan M."/>
            <person name="Daum C."/>
            <person name="Ng V."/>
            <person name="Clum A."/>
            <person name="Steindorff A."/>
            <person name="Ohm R.A."/>
            <person name="Martin F."/>
            <person name="Silar P."/>
            <person name="Natvig D.O."/>
            <person name="Lalanne C."/>
            <person name="Gautier V."/>
            <person name="Ament-Velasquez S.L."/>
            <person name="Kruys A."/>
            <person name="Hutchinson M.I."/>
            <person name="Powell A.J."/>
            <person name="Barry K."/>
            <person name="Miller A.N."/>
            <person name="Grigoriev I.V."/>
            <person name="Debuchy R."/>
            <person name="Gladieux P."/>
            <person name="Hiltunen Thoren M."/>
            <person name="Johannesson H."/>
        </authorList>
    </citation>
    <scope>NUCLEOTIDE SEQUENCE</scope>
    <source>
        <strain evidence="2">CBS 560.94</strain>
    </source>
</reference>
<dbReference type="GeneID" id="87866503"/>
<dbReference type="Proteomes" id="UP001278500">
    <property type="component" value="Unassembled WGS sequence"/>
</dbReference>
<keyword evidence="3" id="KW-1185">Reference proteome</keyword>
<comment type="caution">
    <text evidence="2">The sequence shown here is derived from an EMBL/GenBank/DDBJ whole genome shotgun (WGS) entry which is preliminary data.</text>
</comment>
<evidence type="ECO:0000313" key="3">
    <source>
        <dbReference type="Proteomes" id="UP001278500"/>
    </source>
</evidence>
<dbReference type="RefSeq" id="XP_062687038.1">
    <property type="nucleotide sequence ID" value="XM_062829349.1"/>
</dbReference>